<evidence type="ECO:0000313" key="2">
    <source>
        <dbReference type="EMBL" id="VAX20769.1"/>
    </source>
</evidence>
<feature type="transmembrane region" description="Helical" evidence="1">
    <location>
        <begin position="12"/>
        <end position="36"/>
    </location>
</feature>
<name>A0A3B1BS69_9ZZZZ</name>
<accession>A0A3B1BS69</accession>
<reference evidence="2" key="1">
    <citation type="submission" date="2018-06" db="EMBL/GenBank/DDBJ databases">
        <authorList>
            <person name="Zhirakovskaya E."/>
        </authorList>
    </citation>
    <scope>NUCLEOTIDE SEQUENCE</scope>
</reference>
<keyword evidence="1" id="KW-1133">Transmembrane helix</keyword>
<dbReference type="EMBL" id="UOGE01000061">
    <property type="protein sequence ID" value="VAX20769.1"/>
    <property type="molecule type" value="Genomic_DNA"/>
</dbReference>
<sequence length="122" mass="13038">MRPKHAIFLRLFDYFGAMLYGAVASTFAGFLIPASWPMAAQMITGMTLGMVSAFPVLMLLTVLCGGFEIIMMAMLIGMTAGMGGGMAGEKSIIWFISYGAIIGACIQGALHIHDLKMHGDIK</sequence>
<feature type="transmembrane region" description="Helical" evidence="1">
    <location>
        <begin position="92"/>
        <end position="112"/>
    </location>
</feature>
<feature type="transmembrane region" description="Helical" evidence="1">
    <location>
        <begin position="56"/>
        <end position="80"/>
    </location>
</feature>
<keyword evidence="1" id="KW-0812">Transmembrane</keyword>
<keyword evidence="1" id="KW-0472">Membrane</keyword>
<organism evidence="2">
    <name type="scientific">hydrothermal vent metagenome</name>
    <dbReference type="NCBI Taxonomy" id="652676"/>
    <lineage>
        <taxon>unclassified sequences</taxon>
        <taxon>metagenomes</taxon>
        <taxon>ecological metagenomes</taxon>
    </lineage>
</organism>
<proteinExistence type="predicted"/>
<protein>
    <submittedName>
        <fullName evidence="2">Uncharacterized protein</fullName>
    </submittedName>
</protein>
<evidence type="ECO:0000256" key="1">
    <source>
        <dbReference type="SAM" id="Phobius"/>
    </source>
</evidence>
<gene>
    <name evidence="2" type="ORF">MNBD_NITROSPINAE02-273</name>
</gene>
<dbReference type="AlphaFoldDB" id="A0A3B1BS69"/>